<gene>
    <name evidence="2" type="ORF">LuPra_03005</name>
</gene>
<dbReference type="AlphaFoldDB" id="A0A143PNN5"/>
<reference evidence="3" key="2">
    <citation type="submission" date="2016-04" db="EMBL/GenBank/DDBJ databases">
        <title>First Complete Genome Sequence of a Subdivision 6 Acidobacterium.</title>
        <authorList>
            <person name="Huang S."/>
            <person name="Vieira S."/>
            <person name="Bunk B."/>
            <person name="Riedel T."/>
            <person name="Sproeer C."/>
            <person name="Overmann J."/>
        </authorList>
    </citation>
    <scope>NUCLEOTIDE SEQUENCE [LARGE SCALE GENOMIC DNA]</scope>
    <source>
        <strain evidence="3">DSM 100886 HEG_-6_39</strain>
    </source>
</reference>
<evidence type="ECO:0000313" key="2">
    <source>
        <dbReference type="EMBL" id="AMY09780.1"/>
    </source>
</evidence>
<organism evidence="2 3">
    <name type="scientific">Luteitalea pratensis</name>
    <dbReference type="NCBI Taxonomy" id="1855912"/>
    <lineage>
        <taxon>Bacteria</taxon>
        <taxon>Pseudomonadati</taxon>
        <taxon>Acidobacteriota</taxon>
        <taxon>Vicinamibacteria</taxon>
        <taxon>Vicinamibacterales</taxon>
        <taxon>Vicinamibacteraceae</taxon>
        <taxon>Luteitalea</taxon>
    </lineage>
</organism>
<protein>
    <submittedName>
        <fullName evidence="2">Uncharacterized protein</fullName>
    </submittedName>
</protein>
<proteinExistence type="predicted"/>
<evidence type="ECO:0000313" key="3">
    <source>
        <dbReference type="Proteomes" id="UP000076079"/>
    </source>
</evidence>
<feature type="region of interest" description="Disordered" evidence="1">
    <location>
        <begin position="273"/>
        <end position="327"/>
    </location>
</feature>
<feature type="region of interest" description="Disordered" evidence="1">
    <location>
        <begin position="244"/>
        <end position="263"/>
    </location>
</feature>
<feature type="compositionally biased region" description="Basic and acidic residues" evidence="1">
    <location>
        <begin position="281"/>
        <end position="300"/>
    </location>
</feature>
<accession>A0A143PNN5</accession>
<evidence type="ECO:0000256" key="1">
    <source>
        <dbReference type="SAM" id="MobiDB-lite"/>
    </source>
</evidence>
<dbReference type="Proteomes" id="UP000076079">
    <property type="component" value="Chromosome"/>
</dbReference>
<dbReference type="RefSeq" id="WP_110171498.1">
    <property type="nucleotide sequence ID" value="NZ_CP015136.1"/>
</dbReference>
<dbReference type="EMBL" id="CP015136">
    <property type="protein sequence ID" value="AMY09780.1"/>
    <property type="molecule type" value="Genomic_DNA"/>
</dbReference>
<keyword evidence="3" id="KW-1185">Reference proteome</keyword>
<name>A0A143PNN5_LUTPR</name>
<feature type="compositionally biased region" description="Basic residues" evidence="1">
    <location>
        <begin position="316"/>
        <end position="327"/>
    </location>
</feature>
<reference evidence="2 3" key="1">
    <citation type="journal article" date="2016" name="Genome Announc.">
        <title>First Complete Genome Sequence of a Subdivision 6 Acidobacterium Strain.</title>
        <authorList>
            <person name="Huang S."/>
            <person name="Vieira S."/>
            <person name="Bunk B."/>
            <person name="Riedel T."/>
            <person name="Sproer C."/>
            <person name="Overmann J."/>
        </authorList>
    </citation>
    <scope>NUCLEOTIDE SEQUENCE [LARGE SCALE GENOMIC DNA]</scope>
    <source>
        <strain evidence="3">DSM 100886 HEG_-6_39</strain>
    </source>
</reference>
<dbReference type="KEGG" id="abac:LuPra_03005"/>
<sequence length="327" mass="34512">MVSRPPDEPPFIDSTAALASLYQAPFTEFIVRRSTLASQLKRSGHKDVAARIAAATKPSRAAYLVNQVFWRAQPVYDAVLDAGTAARAAQQARLLGDAATDVGETLRVRDDAVARAVEQAERVADDEGQHGSDAILAQVRATFEALAAHGREARLSHGQLTTDVELPGLAAFAGLILPTSSAAPVRRFEVVARRPEATSDPEPPPAAPDPRVVEAAALLEALGERHAAAANRVEELRQTTAAAEEVASEAERAAAEATRSATDARKAAERAAVSRLSAEQDLARLGEERAAAEARLRELEGDAPSAPTPTPAPGKGHGRATGRHPRR</sequence>